<dbReference type="EMBL" id="JAJGAK010000001">
    <property type="protein sequence ID" value="MCC8362092.1"/>
    <property type="molecule type" value="Genomic_DNA"/>
</dbReference>
<feature type="transmembrane region" description="Helical" evidence="1">
    <location>
        <begin position="174"/>
        <end position="192"/>
    </location>
</feature>
<keyword evidence="1" id="KW-0812">Transmembrane</keyword>
<evidence type="ECO:0008006" key="4">
    <source>
        <dbReference type="Google" id="ProtNLM"/>
    </source>
</evidence>
<reference evidence="2" key="1">
    <citation type="submission" date="2021-10" db="EMBL/GenBank/DDBJ databases">
        <authorList>
            <person name="Lyu M."/>
            <person name="Wang X."/>
            <person name="Meng X."/>
            <person name="Xu K."/>
        </authorList>
    </citation>
    <scope>NUCLEOTIDE SEQUENCE</scope>
    <source>
        <strain evidence="2">A6</strain>
    </source>
</reference>
<keyword evidence="1" id="KW-0472">Membrane</keyword>
<dbReference type="RefSeq" id="WP_230525718.1">
    <property type="nucleotide sequence ID" value="NZ_JAJGAK010000001.1"/>
</dbReference>
<evidence type="ECO:0000313" key="2">
    <source>
        <dbReference type="EMBL" id="MCC8362092.1"/>
    </source>
</evidence>
<feature type="transmembrane region" description="Helical" evidence="1">
    <location>
        <begin position="85"/>
        <end position="112"/>
    </location>
</feature>
<organism evidence="2 3">
    <name type="scientific">Noviluteimonas lactosilytica</name>
    <dbReference type="NCBI Taxonomy" id="2888523"/>
    <lineage>
        <taxon>Bacteria</taxon>
        <taxon>Pseudomonadati</taxon>
        <taxon>Pseudomonadota</taxon>
        <taxon>Gammaproteobacteria</taxon>
        <taxon>Lysobacterales</taxon>
        <taxon>Lysobacteraceae</taxon>
        <taxon>Noviluteimonas</taxon>
    </lineage>
</organism>
<evidence type="ECO:0000313" key="3">
    <source>
        <dbReference type="Proteomes" id="UP001165293"/>
    </source>
</evidence>
<feature type="transmembrane region" description="Helical" evidence="1">
    <location>
        <begin position="152"/>
        <end position="168"/>
    </location>
</feature>
<name>A0ABS8JER3_9GAMM</name>
<accession>A0ABS8JER3</accession>
<feature type="transmembrane region" description="Helical" evidence="1">
    <location>
        <begin position="213"/>
        <end position="234"/>
    </location>
</feature>
<proteinExistence type="predicted"/>
<feature type="transmembrane region" description="Helical" evidence="1">
    <location>
        <begin position="541"/>
        <end position="560"/>
    </location>
</feature>
<keyword evidence="3" id="KW-1185">Reference proteome</keyword>
<dbReference type="Proteomes" id="UP001165293">
    <property type="component" value="Unassembled WGS sequence"/>
</dbReference>
<comment type="caution">
    <text evidence="2">The sequence shown here is derived from an EMBL/GenBank/DDBJ whole genome shotgun (WGS) entry which is preliminary data.</text>
</comment>
<feature type="transmembrane region" description="Helical" evidence="1">
    <location>
        <begin position="12"/>
        <end position="30"/>
    </location>
</feature>
<sequence>MMDLLKAELLRFRWWAIGCFVVNLVVLGFLTRVVDLAQQPDMVYQVFASVYGALGLLLGLYQMGGYRRPNTWLNLLHRPIAHWKIAVALVGAAAILLAVGVLLPALIVAGWQEGMTPRVVDVRHVLLIGSAWMIAVCAYLAGCFLMLSDRRVGFCALVFLALFAASEATGVGALLLQLLAMAWLAAMVLVAFKPDLGAAPRGPARTAIIAAPMHIAMWMVIVLVGFGVEFVWIAQGSHPNNIEVPQANGEKELENAEGKDVFRLGLRDDALVERRDANAPLWREQAQISEIFAVGPGMRTMPARGQLMNLAPMEFDDAEHRIRWVFSHDTMRFEGYSLVDRRPAGSLGVAGDRPFPAPVMPGPKGVLIDRSTVYQYDQDARLVLPRARLPAGEIFTGYGEAGDAVAVLSDRALYFYDARELENDDGVLQPRQRVPLPGAVGDLQRVDAMELIDGWLLSFAYVRSSYNAEGALPFQQIVHVDDAGRVRTVARRDVVRDYPDTWRYQNWFPSPVVYAVQRAAKNAFADGMAPLRKEPAPIPRAIQVLAGALMLLSAIGAWWRARQTALSPAARIAWIVVCAIASLPALMTLWLLYPKRETVDDIVVDALPATA</sequence>
<keyword evidence="1" id="KW-1133">Transmembrane helix</keyword>
<feature type="transmembrane region" description="Helical" evidence="1">
    <location>
        <begin position="124"/>
        <end position="145"/>
    </location>
</feature>
<feature type="transmembrane region" description="Helical" evidence="1">
    <location>
        <begin position="42"/>
        <end position="64"/>
    </location>
</feature>
<gene>
    <name evidence="2" type="ORF">LK996_03255</name>
</gene>
<evidence type="ECO:0000256" key="1">
    <source>
        <dbReference type="SAM" id="Phobius"/>
    </source>
</evidence>
<protein>
    <recommendedName>
        <fullName evidence="4">Transmembrane protein</fullName>
    </recommendedName>
</protein>
<feature type="transmembrane region" description="Helical" evidence="1">
    <location>
        <begin position="572"/>
        <end position="593"/>
    </location>
</feature>